<dbReference type="Proteomes" id="UP000243975">
    <property type="component" value="Unassembled WGS sequence"/>
</dbReference>
<proteinExistence type="predicted"/>
<gene>
    <name evidence="1" type="ORF">Ccrd_020593</name>
</gene>
<sequence length="102" mass="11967">MYSVSNLLGKHPNLMEGFSAFLERCENIDGFLAGVMEKSICSYVEKSLLYDGNVSKSTKTEDKEREHRREIDVAKEEDRYKEKYWVKSIQELDLYNCERCTP</sequence>
<protein>
    <submittedName>
        <fullName evidence="1">Paired amphipathic helix</fullName>
    </submittedName>
</protein>
<dbReference type="EMBL" id="LEKV01003126">
    <property type="protein sequence ID" value="KVI01142.1"/>
    <property type="molecule type" value="Genomic_DNA"/>
</dbReference>
<keyword evidence="2" id="KW-1185">Reference proteome</keyword>
<dbReference type="InterPro" id="IPR003822">
    <property type="entry name" value="PAH"/>
</dbReference>
<dbReference type="GO" id="GO:0006355">
    <property type="term" value="P:regulation of DNA-templated transcription"/>
    <property type="evidence" value="ECO:0007669"/>
    <property type="project" value="InterPro"/>
</dbReference>
<dbReference type="STRING" id="59895.A0A124SEU0"/>
<reference evidence="1 2" key="1">
    <citation type="journal article" date="2016" name="Sci. Rep.">
        <title>The genome sequence of the outbreeding globe artichoke constructed de novo incorporating a phase-aware low-pass sequencing strategy of F1 progeny.</title>
        <authorList>
            <person name="Scaglione D."/>
            <person name="Reyes-Chin-Wo S."/>
            <person name="Acquadro A."/>
            <person name="Froenicke L."/>
            <person name="Portis E."/>
            <person name="Beitel C."/>
            <person name="Tirone M."/>
            <person name="Mauro R."/>
            <person name="Lo Monaco A."/>
            <person name="Mauromicale G."/>
            <person name="Faccioli P."/>
            <person name="Cattivelli L."/>
            <person name="Rieseberg L."/>
            <person name="Michelmore R."/>
            <person name="Lanteri S."/>
        </authorList>
    </citation>
    <scope>NUCLEOTIDE SEQUENCE [LARGE SCALE GENOMIC DNA]</scope>
    <source>
        <strain evidence="1">2C</strain>
    </source>
</reference>
<dbReference type="Pfam" id="PF02671">
    <property type="entry name" value="PAH"/>
    <property type="match status" value="1"/>
</dbReference>
<dbReference type="AlphaFoldDB" id="A0A124SEU0"/>
<accession>A0A124SEU0</accession>
<evidence type="ECO:0000313" key="1">
    <source>
        <dbReference type="EMBL" id="KVI01142.1"/>
    </source>
</evidence>
<name>A0A124SEU0_CYNCS</name>
<dbReference type="Gramene" id="KVI01142">
    <property type="protein sequence ID" value="KVI01142"/>
    <property type="gene ID" value="Ccrd_020593"/>
</dbReference>
<comment type="caution">
    <text evidence="1">The sequence shown here is derived from an EMBL/GenBank/DDBJ whole genome shotgun (WGS) entry which is preliminary data.</text>
</comment>
<organism evidence="1 2">
    <name type="scientific">Cynara cardunculus var. scolymus</name>
    <name type="common">Globe artichoke</name>
    <name type="synonym">Cynara scolymus</name>
    <dbReference type="NCBI Taxonomy" id="59895"/>
    <lineage>
        <taxon>Eukaryota</taxon>
        <taxon>Viridiplantae</taxon>
        <taxon>Streptophyta</taxon>
        <taxon>Embryophyta</taxon>
        <taxon>Tracheophyta</taxon>
        <taxon>Spermatophyta</taxon>
        <taxon>Magnoliopsida</taxon>
        <taxon>eudicotyledons</taxon>
        <taxon>Gunneridae</taxon>
        <taxon>Pentapetalae</taxon>
        <taxon>asterids</taxon>
        <taxon>campanulids</taxon>
        <taxon>Asterales</taxon>
        <taxon>Asteraceae</taxon>
        <taxon>Carduoideae</taxon>
        <taxon>Cardueae</taxon>
        <taxon>Carduinae</taxon>
        <taxon>Cynara</taxon>
    </lineage>
</organism>
<feature type="non-terminal residue" evidence="1">
    <location>
        <position position="102"/>
    </location>
</feature>
<evidence type="ECO:0000313" key="2">
    <source>
        <dbReference type="Proteomes" id="UP000243975"/>
    </source>
</evidence>